<dbReference type="EMBL" id="BAAAPM010000009">
    <property type="protein sequence ID" value="GAA1737407.1"/>
    <property type="molecule type" value="Genomic_DNA"/>
</dbReference>
<organism evidence="2 3">
    <name type="scientific">Isoptericola hypogeus</name>
    <dbReference type="NCBI Taxonomy" id="300179"/>
    <lineage>
        <taxon>Bacteria</taxon>
        <taxon>Bacillati</taxon>
        <taxon>Actinomycetota</taxon>
        <taxon>Actinomycetes</taxon>
        <taxon>Micrococcales</taxon>
        <taxon>Promicromonosporaceae</taxon>
        <taxon>Isoptericola</taxon>
    </lineage>
</organism>
<keyword evidence="3" id="KW-1185">Reference proteome</keyword>
<gene>
    <name evidence="2" type="ORF">GCM10009809_35650</name>
</gene>
<comment type="caution">
    <text evidence="2">The sequence shown here is derived from an EMBL/GenBank/DDBJ whole genome shotgun (WGS) entry which is preliminary data.</text>
</comment>
<dbReference type="Proteomes" id="UP001501138">
    <property type="component" value="Unassembled WGS sequence"/>
</dbReference>
<proteinExistence type="predicted"/>
<feature type="compositionally biased region" description="Low complexity" evidence="1">
    <location>
        <begin position="29"/>
        <end position="53"/>
    </location>
</feature>
<reference evidence="3" key="1">
    <citation type="journal article" date="2019" name="Int. J. Syst. Evol. Microbiol.">
        <title>The Global Catalogue of Microorganisms (GCM) 10K type strain sequencing project: providing services to taxonomists for standard genome sequencing and annotation.</title>
        <authorList>
            <consortium name="The Broad Institute Genomics Platform"/>
            <consortium name="The Broad Institute Genome Sequencing Center for Infectious Disease"/>
            <person name="Wu L."/>
            <person name="Ma J."/>
        </authorList>
    </citation>
    <scope>NUCLEOTIDE SEQUENCE [LARGE SCALE GENOMIC DNA]</scope>
    <source>
        <strain evidence="3">JCM 15589</strain>
    </source>
</reference>
<evidence type="ECO:0000313" key="2">
    <source>
        <dbReference type="EMBL" id="GAA1737407.1"/>
    </source>
</evidence>
<sequence length="74" mass="7242">MPASGSTEPEPTGPGGPTVPNDDRYSRDGVAAPGIAAPGVAAPDVAQPAAHAPSGELARDPEAADVVPEGWFPA</sequence>
<feature type="region of interest" description="Disordered" evidence="1">
    <location>
        <begin position="1"/>
        <end position="74"/>
    </location>
</feature>
<evidence type="ECO:0000313" key="3">
    <source>
        <dbReference type="Proteomes" id="UP001501138"/>
    </source>
</evidence>
<protein>
    <submittedName>
        <fullName evidence="2">Uncharacterized protein</fullName>
    </submittedName>
</protein>
<name>A0ABP4VW08_9MICO</name>
<feature type="compositionally biased region" description="Low complexity" evidence="1">
    <location>
        <begin position="1"/>
        <end position="10"/>
    </location>
</feature>
<evidence type="ECO:0000256" key="1">
    <source>
        <dbReference type="SAM" id="MobiDB-lite"/>
    </source>
</evidence>
<accession>A0ABP4VW08</accession>
<dbReference type="RefSeq" id="WP_344250090.1">
    <property type="nucleotide sequence ID" value="NZ_BAAAPM010000009.1"/>
</dbReference>